<accession>A0A2S3H8E3</accession>
<sequence length="86" mass="9950">METLSLVCQICVEFLNIRVGKTGTGKLIPQRARRQLVIHTVRQLQLERYMYKLNHSDISGEWSIQQKGYKRSNGSKQIDSKEIAET</sequence>
<evidence type="ECO:0000256" key="1">
    <source>
        <dbReference type="SAM" id="MobiDB-lite"/>
    </source>
</evidence>
<evidence type="ECO:0000313" key="2">
    <source>
        <dbReference type="EMBL" id="PAN17439.1"/>
    </source>
</evidence>
<proteinExistence type="predicted"/>
<reference evidence="2" key="1">
    <citation type="submission" date="2018-04" db="EMBL/GenBank/DDBJ databases">
        <title>WGS assembly of Panicum hallii.</title>
        <authorList>
            <person name="Lovell J."/>
            <person name="Jenkins J."/>
            <person name="Lowry D."/>
            <person name="Mamidi S."/>
            <person name="Sreedasyam A."/>
            <person name="Weng X."/>
            <person name="Barry K."/>
            <person name="Bonette J."/>
            <person name="Campitelli B."/>
            <person name="Daum C."/>
            <person name="Gordon S."/>
            <person name="Gould B."/>
            <person name="Lipzen A."/>
            <person name="Macqueen A."/>
            <person name="Palacio-Mejia J."/>
            <person name="Plott C."/>
            <person name="Shakirov E."/>
            <person name="Shu S."/>
            <person name="Yoshinaga Y."/>
            <person name="Zane M."/>
            <person name="Rokhsar D."/>
            <person name="Grimwood J."/>
            <person name="Schmutz J."/>
            <person name="Juenger T."/>
        </authorList>
    </citation>
    <scope>NUCLEOTIDE SEQUENCE [LARGE SCALE GENOMIC DNA]</scope>
    <source>
        <strain evidence="2">FIL2</strain>
    </source>
</reference>
<gene>
    <name evidence="2" type="ORF">PAHAL_3G131600</name>
</gene>
<feature type="region of interest" description="Disordered" evidence="1">
    <location>
        <begin position="67"/>
        <end position="86"/>
    </location>
</feature>
<name>A0A2S3H8E3_9POAL</name>
<dbReference type="Gramene" id="PAN17439">
    <property type="protein sequence ID" value="PAN17439"/>
    <property type="gene ID" value="PAHAL_3G131600"/>
</dbReference>
<feature type="compositionally biased region" description="Polar residues" evidence="1">
    <location>
        <begin position="67"/>
        <end position="77"/>
    </location>
</feature>
<protein>
    <submittedName>
        <fullName evidence="2">Uncharacterized protein</fullName>
    </submittedName>
</protein>
<dbReference type="EMBL" id="CM008048">
    <property type="protein sequence ID" value="PAN17439.1"/>
    <property type="molecule type" value="Genomic_DNA"/>
</dbReference>
<dbReference type="AlphaFoldDB" id="A0A2S3H8E3"/>
<organism evidence="2">
    <name type="scientific">Panicum hallii</name>
    <dbReference type="NCBI Taxonomy" id="206008"/>
    <lineage>
        <taxon>Eukaryota</taxon>
        <taxon>Viridiplantae</taxon>
        <taxon>Streptophyta</taxon>
        <taxon>Embryophyta</taxon>
        <taxon>Tracheophyta</taxon>
        <taxon>Spermatophyta</taxon>
        <taxon>Magnoliopsida</taxon>
        <taxon>Liliopsida</taxon>
        <taxon>Poales</taxon>
        <taxon>Poaceae</taxon>
        <taxon>PACMAD clade</taxon>
        <taxon>Panicoideae</taxon>
        <taxon>Panicodae</taxon>
        <taxon>Paniceae</taxon>
        <taxon>Panicinae</taxon>
        <taxon>Panicum</taxon>
        <taxon>Panicum sect. Panicum</taxon>
    </lineage>
</organism>
<dbReference type="Proteomes" id="UP000243499">
    <property type="component" value="Chromosome 3"/>
</dbReference>